<reference evidence="4 5" key="1">
    <citation type="submission" date="2024-02" db="EMBL/GenBank/DDBJ databases">
        <title>Comparative Genomic Analysis of Flavobacterium Species Causing Columnaris Disease of Freshwater Fish in Thailand: Insights into Virulence and Resistance Mechanisms.</title>
        <authorList>
            <person name="Nguyen D."/>
            <person name="Chokmangmeepisarn P."/>
            <person name="Khianchaikhan K."/>
            <person name="Morishita M."/>
            <person name="Bunnoy A."/>
            <person name="Rodkhum C."/>
        </authorList>
    </citation>
    <scope>NUCLEOTIDE SEQUENCE [LARGE SCALE GENOMIC DNA]</scope>
    <source>
        <strain evidence="4 5">KCRT2007</strain>
    </source>
</reference>
<evidence type="ECO:0000256" key="2">
    <source>
        <dbReference type="SAM" id="SignalP"/>
    </source>
</evidence>
<evidence type="ECO:0000313" key="5">
    <source>
        <dbReference type="Proteomes" id="UP001621813"/>
    </source>
</evidence>
<dbReference type="InterPro" id="IPR003646">
    <property type="entry name" value="SH3-like_bac-type"/>
</dbReference>
<dbReference type="Gene3D" id="2.30.30.40">
    <property type="entry name" value="SH3 Domains"/>
    <property type="match status" value="1"/>
</dbReference>
<accession>A0ABW8PM59</accession>
<gene>
    <name evidence="4" type="ORF">V3Q77_03005</name>
</gene>
<keyword evidence="5" id="KW-1185">Reference proteome</keyword>
<keyword evidence="2" id="KW-0732">Signal</keyword>
<dbReference type="RefSeq" id="WP_405322559.1">
    <property type="nucleotide sequence ID" value="NZ_JAZGZR010000005.1"/>
</dbReference>
<keyword evidence="1" id="KW-1133">Transmembrane helix</keyword>
<dbReference type="Pfam" id="PF08239">
    <property type="entry name" value="SH3_3"/>
    <property type="match status" value="1"/>
</dbReference>
<evidence type="ECO:0000256" key="1">
    <source>
        <dbReference type="SAM" id="Phobius"/>
    </source>
</evidence>
<dbReference type="SMART" id="SM00287">
    <property type="entry name" value="SH3b"/>
    <property type="match status" value="1"/>
</dbReference>
<protein>
    <submittedName>
        <fullName evidence="4">SH3 domain-containing protein</fullName>
    </submittedName>
</protein>
<proteinExistence type="predicted"/>
<keyword evidence="1" id="KW-0812">Transmembrane</keyword>
<organism evidence="4 5">
    <name type="scientific">Flavobacterium davisii</name>
    <dbReference type="NCBI Taxonomy" id="2906077"/>
    <lineage>
        <taxon>Bacteria</taxon>
        <taxon>Pseudomonadati</taxon>
        <taxon>Bacteroidota</taxon>
        <taxon>Flavobacteriia</taxon>
        <taxon>Flavobacteriales</taxon>
        <taxon>Flavobacteriaceae</taxon>
        <taxon>Flavobacterium</taxon>
    </lineage>
</organism>
<feature type="transmembrane region" description="Helical" evidence="1">
    <location>
        <begin position="99"/>
        <end position="118"/>
    </location>
</feature>
<feature type="signal peptide" evidence="2">
    <location>
        <begin position="1"/>
        <end position="18"/>
    </location>
</feature>
<feature type="transmembrane region" description="Helical" evidence="1">
    <location>
        <begin position="130"/>
        <end position="153"/>
    </location>
</feature>
<dbReference type="EMBL" id="JAZGZR010000005">
    <property type="protein sequence ID" value="MFK7048848.1"/>
    <property type="molecule type" value="Genomic_DNA"/>
</dbReference>
<dbReference type="PROSITE" id="PS51781">
    <property type="entry name" value="SH3B"/>
    <property type="match status" value="1"/>
</dbReference>
<evidence type="ECO:0000313" key="4">
    <source>
        <dbReference type="EMBL" id="MFK7048848.1"/>
    </source>
</evidence>
<evidence type="ECO:0000259" key="3">
    <source>
        <dbReference type="PROSITE" id="PS51781"/>
    </source>
</evidence>
<comment type="caution">
    <text evidence="4">The sequence shown here is derived from an EMBL/GenBank/DDBJ whole genome shotgun (WGS) entry which is preliminary data.</text>
</comment>
<feature type="chain" id="PRO_5046167086" evidence="2">
    <location>
        <begin position="19"/>
        <end position="330"/>
    </location>
</feature>
<feature type="transmembrane region" description="Helical" evidence="1">
    <location>
        <begin position="159"/>
        <end position="180"/>
    </location>
</feature>
<dbReference type="Proteomes" id="UP001621813">
    <property type="component" value="Unassembled WGS sequence"/>
</dbReference>
<name>A0ABW8PM59_9FLAO</name>
<feature type="domain" description="SH3b" evidence="3">
    <location>
        <begin position="19"/>
        <end position="83"/>
    </location>
</feature>
<sequence length="330" mass="38432">MKKIYFYFIFLFCISLNANDTISVFATKKINLREKPTTDSKVISKVNSHDTLKIIETEDGWSQAIFKDSLYGYVKSDYLKKIKQTDIKRILFKKILKNGFFLALAFISLICFGSLYFLKNKWIQLDILGNFSLIAKSILLGFVLTTIGTLYYFHELFSILKIITIILLLLILCFRIFSILRIEKDIKIDKTIISRISNVNIRDITTEIINKQIFLENIKLDETNVKLDNAIKQTNQLKEQQFSVIKGKLIELYGTENTDNLINNKKPFTGLNKSFIEYFIGKPEKTSESSDANNKWEIYFYDKINNRGHDGTYRLKINIHNDLVTGFQLK</sequence>
<keyword evidence="1" id="KW-0472">Membrane</keyword>